<comment type="caution">
    <text evidence="10">The sequence shown here is derived from an EMBL/GenBank/DDBJ whole genome shotgun (WGS) entry which is preliminary data.</text>
</comment>
<keyword evidence="2" id="KW-0490">MHC I</keyword>
<dbReference type="Gene3D" id="2.60.40.10">
    <property type="entry name" value="Immunoglobulins"/>
    <property type="match status" value="1"/>
</dbReference>
<dbReference type="EMBL" id="JACDTQ010002860">
    <property type="protein sequence ID" value="KAF5915598.1"/>
    <property type="molecule type" value="Genomic_DNA"/>
</dbReference>
<dbReference type="PANTHER" id="PTHR16675">
    <property type="entry name" value="MHC CLASS I-RELATED"/>
    <property type="match status" value="1"/>
</dbReference>
<name>A0A7J7EIN0_DICBM</name>
<evidence type="ECO:0000259" key="9">
    <source>
        <dbReference type="PROSITE" id="PS50835"/>
    </source>
</evidence>
<organism evidence="10 11">
    <name type="scientific">Diceros bicornis minor</name>
    <name type="common">South-central black rhinoceros</name>
    <dbReference type="NCBI Taxonomy" id="77932"/>
    <lineage>
        <taxon>Eukaryota</taxon>
        <taxon>Metazoa</taxon>
        <taxon>Chordata</taxon>
        <taxon>Craniata</taxon>
        <taxon>Vertebrata</taxon>
        <taxon>Euteleostomi</taxon>
        <taxon>Mammalia</taxon>
        <taxon>Eutheria</taxon>
        <taxon>Laurasiatheria</taxon>
        <taxon>Perissodactyla</taxon>
        <taxon>Rhinocerotidae</taxon>
        <taxon>Diceros</taxon>
    </lineage>
</organism>
<evidence type="ECO:0000256" key="3">
    <source>
        <dbReference type="ARBA" id="ARBA00022692"/>
    </source>
</evidence>
<dbReference type="GO" id="GO:0002476">
    <property type="term" value="P:antigen processing and presentation of endogenous peptide antigen via MHC class Ib"/>
    <property type="evidence" value="ECO:0007669"/>
    <property type="project" value="TreeGrafter"/>
</dbReference>
<comment type="subcellular location">
    <subcellularLocation>
        <location evidence="1">Membrane</location>
        <topology evidence="1">Single-pass membrane protein</topology>
    </subcellularLocation>
</comment>
<dbReference type="InterPro" id="IPR050208">
    <property type="entry name" value="MHC_class-I_related"/>
</dbReference>
<evidence type="ECO:0000313" key="10">
    <source>
        <dbReference type="EMBL" id="KAF5915598.1"/>
    </source>
</evidence>
<proteinExistence type="predicted"/>
<dbReference type="GO" id="GO:0001916">
    <property type="term" value="P:positive regulation of T cell mediated cytotoxicity"/>
    <property type="evidence" value="ECO:0007669"/>
    <property type="project" value="TreeGrafter"/>
</dbReference>
<dbReference type="GO" id="GO:0005102">
    <property type="term" value="F:signaling receptor binding"/>
    <property type="evidence" value="ECO:0007669"/>
    <property type="project" value="TreeGrafter"/>
</dbReference>
<gene>
    <name evidence="10" type="ORF">HPG69_012763</name>
</gene>
<dbReference type="Pfam" id="PF07654">
    <property type="entry name" value="C1-set"/>
    <property type="match status" value="1"/>
</dbReference>
<dbReference type="InterPro" id="IPR013783">
    <property type="entry name" value="Ig-like_fold"/>
</dbReference>
<sequence>MEGKAFPEITEDRFPLTLAGAGAGTMKTTHVTHHPISDHDVTLRCWALGYPVEITLTWQRDGKDLTQDTELVETRPVGDGSFQQWGAIVVPSGEEQRYTCHVQREGLFELLTLRWSREGDVGSEPLLREIRSPSGDLQQELPPQTTIPIMVIIDDLSLLKIVATGIAVVVAYLRVNRKKKNFKKKLNFRKKLKGGRLNSSQSGGMHHYMLIGGKKSLNLNASMSSQTNTKGISDVFSSLYFIAQNTHLAKTSPTTEKGGKESPTFKI</sequence>
<evidence type="ECO:0000256" key="5">
    <source>
        <dbReference type="ARBA" id="ARBA00022989"/>
    </source>
</evidence>
<dbReference type="GO" id="GO:0030670">
    <property type="term" value="C:phagocytic vesicle membrane"/>
    <property type="evidence" value="ECO:0007669"/>
    <property type="project" value="UniProtKB-ARBA"/>
</dbReference>
<evidence type="ECO:0000256" key="7">
    <source>
        <dbReference type="ARBA" id="ARBA00023180"/>
    </source>
</evidence>
<dbReference type="CDD" id="cd07698">
    <property type="entry name" value="IgC1_MHC_I_alpha3"/>
    <property type="match status" value="1"/>
</dbReference>
<dbReference type="GO" id="GO:0005615">
    <property type="term" value="C:extracellular space"/>
    <property type="evidence" value="ECO:0007669"/>
    <property type="project" value="TreeGrafter"/>
</dbReference>
<reference evidence="10 11" key="1">
    <citation type="journal article" date="2020" name="Mol. Biol. Evol.">
        <title>Interspecific Gene Flow and the Evolution of Specialization in Black and White Rhinoceros.</title>
        <authorList>
            <person name="Moodley Y."/>
            <person name="Westbury M.V."/>
            <person name="Russo I.M."/>
            <person name="Gopalakrishnan S."/>
            <person name="Rakotoarivelo A."/>
            <person name="Olsen R.A."/>
            <person name="Prost S."/>
            <person name="Tunstall T."/>
            <person name="Ryder O.A."/>
            <person name="Dalen L."/>
            <person name="Bruford M.W."/>
        </authorList>
    </citation>
    <scope>NUCLEOTIDE SEQUENCE [LARGE SCALE GENOMIC DNA]</scope>
    <source>
        <strain evidence="10">SBR-YM</strain>
        <tissue evidence="10">Skin</tissue>
    </source>
</reference>
<evidence type="ECO:0000256" key="1">
    <source>
        <dbReference type="ARBA" id="ARBA00004167"/>
    </source>
</evidence>
<dbReference type="SMART" id="SM00407">
    <property type="entry name" value="IGc1"/>
    <property type="match status" value="1"/>
</dbReference>
<dbReference type="SUPFAM" id="SSF48726">
    <property type="entry name" value="Immunoglobulin"/>
    <property type="match status" value="1"/>
</dbReference>
<keyword evidence="6 8" id="KW-0472">Membrane</keyword>
<dbReference type="GO" id="GO:0002486">
    <property type="term" value="P:antigen processing and presentation of endogenous peptide antigen via MHC class I via ER pathway, TAP-independent"/>
    <property type="evidence" value="ECO:0007669"/>
    <property type="project" value="TreeGrafter"/>
</dbReference>
<dbReference type="GO" id="GO:0006955">
    <property type="term" value="P:immune response"/>
    <property type="evidence" value="ECO:0007669"/>
    <property type="project" value="TreeGrafter"/>
</dbReference>
<dbReference type="InterPro" id="IPR036179">
    <property type="entry name" value="Ig-like_dom_sf"/>
</dbReference>
<evidence type="ECO:0000256" key="8">
    <source>
        <dbReference type="SAM" id="Phobius"/>
    </source>
</evidence>
<dbReference type="GO" id="GO:0098553">
    <property type="term" value="C:lumenal side of endoplasmic reticulum membrane"/>
    <property type="evidence" value="ECO:0007669"/>
    <property type="project" value="UniProtKB-ARBA"/>
</dbReference>
<dbReference type="GO" id="GO:0009897">
    <property type="term" value="C:external side of plasma membrane"/>
    <property type="evidence" value="ECO:0007669"/>
    <property type="project" value="TreeGrafter"/>
</dbReference>
<dbReference type="FunFam" id="2.60.40.10:FF:000014">
    <property type="entry name" value="H-2 class I histocompatibility antigen, alpha chain"/>
    <property type="match status" value="1"/>
</dbReference>
<dbReference type="AlphaFoldDB" id="A0A7J7EIN0"/>
<dbReference type="Proteomes" id="UP000551758">
    <property type="component" value="Unassembled WGS sequence"/>
</dbReference>
<keyword evidence="5 8" id="KW-1133">Transmembrane helix</keyword>
<keyword evidence="7" id="KW-0325">Glycoprotein</keyword>
<dbReference type="GO" id="GO:0042605">
    <property type="term" value="F:peptide antigen binding"/>
    <property type="evidence" value="ECO:0007669"/>
    <property type="project" value="TreeGrafter"/>
</dbReference>
<feature type="domain" description="Ig-like" evidence="9">
    <location>
        <begin position="7"/>
        <end position="103"/>
    </location>
</feature>
<evidence type="ECO:0000256" key="4">
    <source>
        <dbReference type="ARBA" id="ARBA00022859"/>
    </source>
</evidence>
<evidence type="ECO:0000256" key="6">
    <source>
        <dbReference type="ARBA" id="ARBA00023136"/>
    </source>
</evidence>
<accession>A0A7J7EIN0</accession>
<dbReference type="PROSITE" id="PS50835">
    <property type="entry name" value="IG_LIKE"/>
    <property type="match status" value="1"/>
</dbReference>
<keyword evidence="11" id="KW-1185">Reference proteome</keyword>
<dbReference type="GO" id="GO:0042612">
    <property type="term" value="C:MHC class I protein complex"/>
    <property type="evidence" value="ECO:0007669"/>
    <property type="project" value="UniProtKB-KW"/>
</dbReference>
<keyword evidence="4" id="KW-0391">Immunity</keyword>
<evidence type="ECO:0000313" key="11">
    <source>
        <dbReference type="Proteomes" id="UP000551758"/>
    </source>
</evidence>
<evidence type="ECO:0000256" key="2">
    <source>
        <dbReference type="ARBA" id="ARBA00022451"/>
    </source>
</evidence>
<dbReference type="InterPro" id="IPR007110">
    <property type="entry name" value="Ig-like_dom"/>
</dbReference>
<feature type="transmembrane region" description="Helical" evidence="8">
    <location>
        <begin position="156"/>
        <end position="175"/>
    </location>
</feature>
<dbReference type="PANTHER" id="PTHR16675:SF251">
    <property type="entry name" value="HLA CLASS I HISTOCOMPATIBILITY ANTIGEN, C ALPHA CHAIN"/>
    <property type="match status" value="1"/>
</dbReference>
<keyword evidence="3 8" id="KW-0812">Transmembrane</keyword>
<protein>
    <recommendedName>
        <fullName evidence="9">Ig-like domain-containing protein</fullName>
    </recommendedName>
</protein>
<dbReference type="InterPro" id="IPR003597">
    <property type="entry name" value="Ig_C1-set"/>
</dbReference>